<dbReference type="Gene3D" id="3.30.1330.70">
    <property type="entry name" value="Holliday junction resolvase RusA"/>
    <property type="match status" value="1"/>
</dbReference>
<dbReference type="GO" id="GO:0006281">
    <property type="term" value="P:DNA repair"/>
    <property type="evidence" value="ECO:0007669"/>
    <property type="project" value="InterPro"/>
</dbReference>
<sequence>MERARHVREWRTMSATLARRKRIPSLTAIHVHSHPHLKGRLQDADACHPAVKAIIDGLVDANVIPDDDPRYVKAVTYHAPIRATADFLVVTLVVLEP</sequence>
<name>A0A6J5NPD1_9CAUD</name>
<reference evidence="1" key="1">
    <citation type="submission" date="2020-04" db="EMBL/GenBank/DDBJ databases">
        <authorList>
            <person name="Chiriac C."/>
            <person name="Salcher M."/>
            <person name="Ghai R."/>
            <person name="Kavagutti S V."/>
        </authorList>
    </citation>
    <scope>NUCLEOTIDE SEQUENCE</scope>
</reference>
<dbReference type="GO" id="GO:0000287">
    <property type="term" value="F:magnesium ion binding"/>
    <property type="evidence" value="ECO:0007669"/>
    <property type="project" value="InterPro"/>
</dbReference>
<proteinExistence type="predicted"/>
<evidence type="ECO:0000313" key="1">
    <source>
        <dbReference type="EMBL" id="CAB4158995.1"/>
    </source>
</evidence>
<dbReference type="GO" id="GO:0006310">
    <property type="term" value="P:DNA recombination"/>
    <property type="evidence" value="ECO:0007669"/>
    <property type="project" value="InterPro"/>
</dbReference>
<dbReference type="SUPFAM" id="SSF103084">
    <property type="entry name" value="Holliday junction resolvase RusA"/>
    <property type="match status" value="1"/>
</dbReference>
<organism evidence="1">
    <name type="scientific">uncultured Caudovirales phage</name>
    <dbReference type="NCBI Taxonomy" id="2100421"/>
    <lineage>
        <taxon>Viruses</taxon>
        <taxon>Duplodnaviria</taxon>
        <taxon>Heunggongvirae</taxon>
        <taxon>Uroviricota</taxon>
        <taxon>Caudoviricetes</taxon>
        <taxon>Peduoviridae</taxon>
        <taxon>Maltschvirus</taxon>
        <taxon>Maltschvirus maltsch</taxon>
    </lineage>
</organism>
<dbReference type="EMBL" id="LR796677">
    <property type="protein sequence ID" value="CAB4158995.1"/>
    <property type="molecule type" value="Genomic_DNA"/>
</dbReference>
<dbReference type="InterPro" id="IPR036614">
    <property type="entry name" value="RusA-like_sf"/>
</dbReference>
<gene>
    <name evidence="1" type="ORF">UFOVP711_43</name>
</gene>
<accession>A0A6J5NPD1</accession>
<protein>
    <submittedName>
        <fullName evidence="1">Uncharacterized protein</fullName>
    </submittedName>
</protein>